<evidence type="ECO:0000256" key="2">
    <source>
        <dbReference type="SAM" id="SignalP"/>
    </source>
</evidence>
<feature type="region of interest" description="Disordered" evidence="1">
    <location>
        <begin position="566"/>
        <end position="594"/>
    </location>
</feature>
<dbReference type="KEGG" id="aaf:AURANDRAFT_62786"/>
<reference evidence="3 4" key="1">
    <citation type="journal article" date="2011" name="Proc. Natl. Acad. Sci. U.S.A.">
        <title>Niche of harmful alga Aureococcus anophagefferens revealed through ecogenomics.</title>
        <authorList>
            <person name="Gobler C.J."/>
            <person name="Berry D.L."/>
            <person name="Dyhrman S.T."/>
            <person name="Wilhelm S.W."/>
            <person name="Salamov A."/>
            <person name="Lobanov A.V."/>
            <person name="Zhang Y."/>
            <person name="Collier J.L."/>
            <person name="Wurch L.L."/>
            <person name="Kustka A.B."/>
            <person name="Dill B.D."/>
            <person name="Shah M."/>
            <person name="VerBerkmoes N.C."/>
            <person name="Kuo A."/>
            <person name="Terry A."/>
            <person name="Pangilinan J."/>
            <person name="Lindquist E.A."/>
            <person name="Lucas S."/>
            <person name="Paulsen I.T."/>
            <person name="Hattenrath-Lehmann T.K."/>
            <person name="Talmage S.C."/>
            <person name="Walker E.A."/>
            <person name="Koch F."/>
            <person name="Burson A.M."/>
            <person name="Marcoval M.A."/>
            <person name="Tang Y.Z."/>
            <person name="Lecleir G.R."/>
            <person name="Coyne K.J."/>
            <person name="Berg G.M."/>
            <person name="Bertrand E.M."/>
            <person name="Saito M.A."/>
            <person name="Gladyshev V.N."/>
            <person name="Grigoriev I.V."/>
        </authorList>
    </citation>
    <scope>NUCLEOTIDE SEQUENCE [LARGE SCALE GENOMIC DNA]</scope>
    <source>
        <strain evidence="4">CCMP 1984</strain>
    </source>
</reference>
<gene>
    <name evidence="3" type="ORF">AURANDRAFT_62786</name>
</gene>
<dbReference type="OrthoDB" id="10677215at2759"/>
<feature type="chain" id="PRO_5003264333" evidence="2">
    <location>
        <begin position="20"/>
        <end position="920"/>
    </location>
</feature>
<dbReference type="AlphaFoldDB" id="F0Y323"/>
<name>F0Y323_AURAN</name>
<organism evidence="4">
    <name type="scientific">Aureococcus anophagefferens</name>
    <name type="common">Harmful bloom alga</name>
    <dbReference type="NCBI Taxonomy" id="44056"/>
    <lineage>
        <taxon>Eukaryota</taxon>
        <taxon>Sar</taxon>
        <taxon>Stramenopiles</taxon>
        <taxon>Ochrophyta</taxon>
        <taxon>Pelagophyceae</taxon>
        <taxon>Pelagomonadales</taxon>
        <taxon>Pelagomonadaceae</taxon>
        <taxon>Aureococcus</taxon>
    </lineage>
</organism>
<dbReference type="InParanoid" id="F0Y323"/>
<sequence length="920" mass="97664">MEAALKLLIVVATLGSSRAYNGTARRLEGDGSPAFLAIGSFDESHAARRALIRRTYAAGLAPMADYAFYVQNASAAELRDAGDVVAAPHADVSRCGFAAEGKACRSGEVFLAGLEDYLRRSTRPYVLAIDDDGFLCRAAFQRAAKMLVRRGKTEGFVGGTWQRKGKDLVRPDQNFVLLSRDVATKAAAALRKAFAALGASHKTGTRDAAKLLAAQRFAMDLRDAVLHPHHNSLALLYQRERPGGGSFRGKAEPLCARRAWVHLCCSSGGTAALWEDLQRGADAAQGSSYPLVRGFRKLTAKDAFLPRKVEHCGAKLATKSCIHCKASADPPEVARTCASETAPRLVFWHLEKAGGEYVISELRRALGGTDAFDVVDEHSVLTAARREHSFTVGVSREPCDYYVSARAWGKTGRADFGLPGPETADHGKGWFALAVGAKDPAEWRDVYGDGPGAFAAWLRRASPERDGPRCGLLSMRLYTAVVAPEAAASINPPGCENARPAIAAGVGCPCPLADCAGAANDAQHAACAAALETADPAALFDCRLRLEAVDADLAACLRRFEARGGAVAHPKPAGGPPPSRERRHAGDRGSCGDAHDAETRALVAASDGAYARLFGYEGRCCGGGAAQPVAPPLTKTCVALHAQHKSAGNTLKRTLDAHAPAFLGAVGAFARCDDANFDWASKRCPDLDPAAGANRWLNGGYALSHAAAGPSCAWITNFREPVARLVSAQFHCTLHDHDPLCGDRPAAWFAAANASRMARYWGNFGFTNLLLAPRFAGTAAPRRDMRARRRDGAPKVWQRWRAALGGGDDPRTEAGAANLRRVVAALGDLFDVVVVVERWEDSMALLDCRVPLRDGTWADLAGAHLNTHGSEQHGDRAAAALAVARADPAVAEEIAADTAIYSAALALFERMRASTEACAS</sequence>
<dbReference type="InterPro" id="IPR027417">
    <property type="entry name" value="P-loop_NTPase"/>
</dbReference>
<evidence type="ECO:0000313" key="4">
    <source>
        <dbReference type="Proteomes" id="UP000002729"/>
    </source>
</evidence>
<proteinExistence type="predicted"/>
<dbReference type="Gene3D" id="3.40.50.300">
    <property type="entry name" value="P-loop containing nucleotide triphosphate hydrolases"/>
    <property type="match status" value="1"/>
</dbReference>
<protein>
    <submittedName>
        <fullName evidence="3">Uncharacterized protein</fullName>
    </submittedName>
</protein>
<keyword evidence="4" id="KW-1185">Reference proteome</keyword>
<evidence type="ECO:0000313" key="3">
    <source>
        <dbReference type="EMBL" id="EGB10324.1"/>
    </source>
</evidence>
<dbReference type="Proteomes" id="UP000002729">
    <property type="component" value="Unassembled WGS sequence"/>
</dbReference>
<dbReference type="EMBL" id="GL833124">
    <property type="protein sequence ID" value="EGB10324.1"/>
    <property type="molecule type" value="Genomic_DNA"/>
</dbReference>
<dbReference type="GeneID" id="20224049"/>
<dbReference type="RefSeq" id="XP_009035131.1">
    <property type="nucleotide sequence ID" value="XM_009036883.1"/>
</dbReference>
<accession>F0Y323</accession>
<keyword evidence="2" id="KW-0732">Signal</keyword>
<evidence type="ECO:0000256" key="1">
    <source>
        <dbReference type="SAM" id="MobiDB-lite"/>
    </source>
</evidence>
<feature type="signal peptide" evidence="2">
    <location>
        <begin position="1"/>
        <end position="19"/>
    </location>
</feature>